<dbReference type="InterPro" id="IPR025587">
    <property type="entry name" value="DUF4351"/>
</dbReference>
<dbReference type="Pfam" id="PF14261">
    <property type="entry name" value="DUF4351"/>
    <property type="match status" value="1"/>
</dbReference>
<accession>A0A928VPY8</accession>
<feature type="domain" description="DUF4351" evidence="1">
    <location>
        <begin position="26"/>
        <end position="78"/>
    </location>
</feature>
<dbReference type="EMBL" id="JADEXQ010000044">
    <property type="protein sequence ID" value="MBE9030761.1"/>
    <property type="molecule type" value="Genomic_DNA"/>
</dbReference>
<dbReference type="AlphaFoldDB" id="A0A928VPY8"/>
<reference evidence="2" key="1">
    <citation type="submission" date="2020-10" db="EMBL/GenBank/DDBJ databases">
        <authorList>
            <person name="Castelo-Branco R."/>
            <person name="Eusebio N."/>
            <person name="Adriana R."/>
            <person name="Vieira A."/>
            <person name="Brugerolle De Fraissinette N."/>
            <person name="Rezende De Castro R."/>
            <person name="Schneider M.P."/>
            <person name="Vasconcelos V."/>
            <person name="Leao P.N."/>
        </authorList>
    </citation>
    <scope>NUCLEOTIDE SEQUENCE</scope>
    <source>
        <strain evidence="2">LEGE 11480</strain>
    </source>
</reference>
<protein>
    <submittedName>
        <fullName evidence="2">DUF4351 domain-containing protein</fullName>
    </submittedName>
</protein>
<dbReference type="Proteomes" id="UP000625316">
    <property type="component" value="Unassembled WGS sequence"/>
</dbReference>
<dbReference type="RefSeq" id="WP_264325590.1">
    <property type="nucleotide sequence ID" value="NZ_JADEXQ010000044.1"/>
</dbReference>
<keyword evidence="3" id="KW-1185">Reference proteome</keyword>
<evidence type="ECO:0000313" key="3">
    <source>
        <dbReference type="Proteomes" id="UP000625316"/>
    </source>
</evidence>
<gene>
    <name evidence="2" type="ORF">IQ266_13570</name>
</gene>
<evidence type="ECO:0000313" key="2">
    <source>
        <dbReference type="EMBL" id="MBE9030761.1"/>
    </source>
</evidence>
<name>A0A928VPY8_9CYAN</name>
<evidence type="ECO:0000259" key="1">
    <source>
        <dbReference type="Pfam" id="PF14261"/>
    </source>
</evidence>
<comment type="caution">
    <text evidence="2">The sequence shown here is derived from an EMBL/GenBank/DDBJ whole genome shotgun (WGS) entry which is preliminary data.</text>
</comment>
<proteinExistence type="predicted"/>
<sequence length="83" mass="9387">MEAILRFFRQLPFFQKFQLQNVQSNVQSTLMIQQLSRIIGPIAPVQQQRIKQLSPSQMDALAQAADNLSTPDDLADWLSSQGV</sequence>
<organism evidence="2 3">
    <name type="scientific">Romeriopsis navalis LEGE 11480</name>
    <dbReference type="NCBI Taxonomy" id="2777977"/>
    <lineage>
        <taxon>Bacteria</taxon>
        <taxon>Bacillati</taxon>
        <taxon>Cyanobacteriota</taxon>
        <taxon>Cyanophyceae</taxon>
        <taxon>Leptolyngbyales</taxon>
        <taxon>Leptolyngbyaceae</taxon>
        <taxon>Romeriopsis</taxon>
        <taxon>Romeriopsis navalis</taxon>
    </lineage>
</organism>